<keyword evidence="1 3" id="KW-0378">Hydrolase</keyword>
<dbReference type="PANTHER" id="PTHR43798:SF31">
    <property type="entry name" value="AB HYDROLASE SUPERFAMILY PROTEIN YCLE"/>
    <property type="match status" value="1"/>
</dbReference>
<feature type="domain" description="AB hydrolase-1" evidence="2">
    <location>
        <begin position="26"/>
        <end position="108"/>
    </location>
</feature>
<protein>
    <submittedName>
        <fullName evidence="3">Alpha/beta hydrolase</fullName>
    </submittedName>
</protein>
<reference evidence="3" key="2">
    <citation type="submission" date="2021-06" db="EMBL/GenBank/DDBJ databases">
        <authorList>
            <consortium name="NCBI Pathogen Detection Project"/>
        </authorList>
    </citation>
    <scope>NUCLEOTIDE SEQUENCE</scope>
    <source>
        <strain evidence="3">Clostridioides</strain>
    </source>
</reference>
<reference evidence="3" key="1">
    <citation type="journal article" date="2018" name="Genome Biol.">
        <title>SKESA: strategic k-mer extension for scrupulous assemblies.</title>
        <authorList>
            <person name="Souvorov A."/>
            <person name="Agarwala R."/>
            <person name="Lipman D.J."/>
        </authorList>
    </citation>
    <scope>NUCLEOTIDE SEQUENCE</scope>
    <source>
        <strain evidence="3">Clostridioides</strain>
    </source>
</reference>
<evidence type="ECO:0000313" key="3">
    <source>
        <dbReference type="EMBL" id="HBH2622158.1"/>
    </source>
</evidence>
<dbReference type="Gene3D" id="3.40.50.1820">
    <property type="entry name" value="alpha/beta hydrolase"/>
    <property type="match status" value="1"/>
</dbReference>
<organism evidence="3 4">
    <name type="scientific">Clostridioides difficile</name>
    <name type="common">Peptoclostridium difficile</name>
    <dbReference type="NCBI Taxonomy" id="1496"/>
    <lineage>
        <taxon>Bacteria</taxon>
        <taxon>Bacillati</taxon>
        <taxon>Bacillota</taxon>
        <taxon>Clostridia</taxon>
        <taxon>Peptostreptococcales</taxon>
        <taxon>Peptostreptococcaceae</taxon>
        <taxon>Clostridioides</taxon>
    </lineage>
</organism>
<gene>
    <name evidence="3" type="ORF">KRQ00_003983</name>
</gene>
<dbReference type="GO" id="GO:0016787">
    <property type="term" value="F:hydrolase activity"/>
    <property type="evidence" value="ECO:0007669"/>
    <property type="project" value="UniProtKB-KW"/>
</dbReference>
<dbReference type="InterPro" id="IPR000073">
    <property type="entry name" value="AB_hydrolase_1"/>
</dbReference>
<evidence type="ECO:0000313" key="4">
    <source>
        <dbReference type="Proteomes" id="UP000879542"/>
    </source>
</evidence>
<evidence type="ECO:0000256" key="1">
    <source>
        <dbReference type="ARBA" id="ARBA00022801"/>
    </source>
</evidence>
<dbReference type="InterPro" id="IPR050266">
    <property type="entry name" value="AB_hydrolase_sf"/>
</dbReference>
<dbReference type="RefSeq" id="WP_003430371.1">
    <property type="nucleotide sequence ID" value="NZ_AP025558.1"/>
</dbReference>
<proteinExistence type="predicted"/>
<name>A0A9P3YUZ6_CLODI</name>
<dbReference type="SUPFAM" id="SSF53474">
    <property type="entry name" value="alpha/beta-Hydrolases"/>
    <property type="match status" value="1"/>
</dbReference>
<dbReference type="Pfam" id="PF12697">
    <property type="entry name" value="Abhydrolase_6"/>
    <property type="match status" value="1"/>
</dbReference>
<accession>A0A9P3YUZ6</accession>
<sequence length="271" mass="30683">MKTGKYFETVSGIEIHYIDEGKGKPVIFVPGWTFSCDVFEAQVNRFSSEYRVIAVDPRAHGRSTVTDIGVDHTTHAQDIVKLIKHLGLNDVILVGWSFGAYETWGVIREIGIEHIKGIFNIDMSPKAISTNLGDWVEDSVEALCETIQVILTPQGFKEVLKEYTNEVMIQKTLSEEEMEFIMSCSTMPYYLASAEYAIGVTGDYRKEAKLADESEGCHTEFMIAEHWQDVAVPYMKKLCPNTKLHILGGHMAFWEYADEFNAILSEFLKKC</sequence>
<dbReference type="PANTHER" id="PTHR43798">
    <property type="entry name" value="MONOACYLGLYCEROL LIPASE"/>
    <property type="match status" value="1"/>
</dbReference>
<dbReference type="GO" id="GO:0016020">
    <property type="term" value="C:membrane"/>
    <property type="evidence" value="ECO:0007669"/>
    <property type="project" value="TreeGrafter"/>
</dbReference>
<dbReference type="AlphaFoldDB" id="A0A9P3YUZ6"/>
<dbReference type="Proteomes" id="UP000879542">
    <property type="component" value="Unassembled WGS sequence"/>
</dbReference>
<comment type="caution">
    <text evidence="3">The sequence shown here is derived from an EMBL/GenBank/DDBJ whole genome shotgun (WGS) entry which is preliminary data.</text>
</comment>
<evidence type="ECO:0000259" key="2">
    <source>
        <dbReference type="Pfam" id="PF12697"/>
    </source>
</evidence>
<dbReference type="InterPro" id="IPR029058">
    <property type="entry name" value="AB_hydrolase_fold"/>
</dbReference>
<dbReference type="EMBL" id="DAEQIJ010000039">
    <property type="protein sequence ID" value="HBH2622158.1"/>
    <property type="molecule type" value="Genomic_DNA"/>
</dbReference>